<feature type="region of interest" description="Disordered" evidence="1">
    <location>
        <begin position="93"/>
        <end position="181"/>
    </location>
</feature>
<comment type="caution">
    <text evidence="2">The sequence shown here is derived from an EMBL/GenBank/DDBJ whole genome shotgun (WGS) entry which is preliminary data.</text>
</comment>
<organism evidence="2 3">
    <name type="scientific">Coprinellus micaceus</name>
    <name type="common">Glistening ink-cap mushroom</name>
    <name type="synonym">Coprinus micaceus</name>
    <dbReference type="NCBI Taxonomy" id="71717"/>
    <lineage>
        <taxon>Eukaryota</taxon>
        <taxon>Fungi</taxon>
        <taxon>Dikarya</taxon>
        <taxon>Basidiomycota</taxon>
        <taxon>Agaricomycotina</taxon>
        <taxon>Agaricomycetes</taxon>
        <taxon>Agaricomycetidae</taxon>
        <taxon>Agaricales</taxon>
        <taxon>Agaricineae</taxon>
        <taxon>Psathyrellaceae</taxon>
        <taxon>Coprinellus</taxon>
    </lineage>
</organism>
<evidence type="ECO:0000313" key="3">
    <source>
        <dbReference type="Proteomes" id="UP000298030"/>
    </source>
</evidence>
<gene>
    <name evidence="2" type="ORF">FA13DRAFT_1819144</name>
</gene>
<dbReference type="AlphaFoldDB" id="A0A4Y7SLF9"/>
<accession>A0A4Y7SLF9</accession>
<dbReference type="Proteomes" id="UP000298030">
    <property type="component" value="Unassembled WGS sequence"/>
</dbReference>
<sequence>MPFPSFPVEIWFQIMDRACQDDGATGLALSATSRELRALSELHRYQSVQINGWRQLLAFEKRLSRVPKAQREVLNLFVYLPSAFDAGYAGIPKWAPDEDSEEDASYVPSDSEDESDEDGGDEGDEEEEGGGEEEEEEEVQEAVELTHKGVLSPSNDLGGDDRLEGVTSDTDATPDIWDEEDELEHAPLLEEERLSLVRENTANLLGTRTSLVPELTVFCIKTCR</sequence>
<feature type="compositionally biased region" description="Acidic residues" evidence="1">
    <location>
        <begin position="97"/>
        <end position="141"/>
    </location>
</feature>
<name>A0A4Y7SLF9_COPMI</name>
<protein>
    <submittedName>
        <fullName evidence="2">Uncharacterized protein</fullName>
    </submittedName>
</protein>
<evidence type="ECO:0000256" key="1">
    <source>
        <dbReference type="SAM" id="MobiDB-lite"/>
    </source>
</evidence>
<evidence type="ECO:0000313" key="2">
    <source>
        <dbReference type="EMBL" id="TEB22089.1"/>
    </source>
</evidence>
<dbReference type="EMBL" id="QPFP01000097">
    <property type="protein sequence ID" value="TEB22089.1"/>
    <property type="molecule type" value="Genomic_DNA"/>
</dbReference>
<reference evidence="2 3" key="1">
    <citation type="journal article" date="2019" name="Nat. Ecol. Evol.">
        <title>Megaphylogeny resolves global patterns of mushroom evolution.</title>
        <authorList>
            <person name="Varga T."/>
            <person name="Krizsan K."/>
            <person name="Foldi C."/>
            <person name="Dima B."/>
            <person name="Sanchez-Garcia M."/>
            <person name="Sanchez-Ramirez S."/>
            <person name="Szollosi G.J."/>
            <person name="Szarkandi J.G."/>
            <person name="Papp V."/>
            <person name="Albert L."/>
            <person name="Andreopoulos W."/>
            <person name="Angelini C."/>
            <person name="Antonin V."/>
            <person name="Barry K.W."/>
            <person name="Bougher N.L."/>
            <person name="Buchanan P."/>
            <person name="Buyck B."/>
            <person name="Bense V."/>
            <person name="Catcheside P."/>
            <person name="Chovatia M."/>
            <person name="Cooper J."/>
            <person name="Damon W."/>
            <person name="Desjardin D."/>
            <person name="Finy P."/>
            <person name="Geml J."/>
            <person name="Haridas S."/>
            <person name="Hughes K."/>
            <person name="Justo A."/>
            <person name="Karasinski D."/>
            <person name="Kautmanova I."/>
            <person name="Kiss B."/>
            <person name="Kocsube S."/>
            <person name="Kotiranta H."/>
            <person name="LaButti K.M."/>
            <person name="Lechner B.E."/>
            <person name="Liimatainen K."/>
            <person name="Lipzen A."/>
            <person name="Lukacs Z."/>
            <person name="Mihaltcheva S."/>
            <person name="Morgado L.N."/>
            <person name="Niskanen T."/>
            <person name="Noordeloos M.E."/>
            <person name="Ohm R.A."/>
            <person name="Ortiz-Santana B."/>
            <person name="Ovrebo C."/>
            <person name="Racz N."/>
            <person name="Riley R."/>
            <person name="Savchenko A."/>
            <person name="Shiryaev A."/>
            <person name="Soop K."/>
            <person name="Spirin V."/>
            <person name="Szebenyi C."/>
            <person name="Tomsovsky M."/>
            <person name="Tulloss R.E."/>
            <person name="Uehling J."/>
            <person name="Grigoriev I.V."/>
            <person name="Vagvolgyi C."/>
            <person name="Papp T."/>
            <person name="Martin F.M."/>
            <person name="Miettinen O."/>
            <person name="Hibbett D.S."/>
            <person name="Nagy L.G."/>
        </authorList>
    </citation>
    <scope>NUCLEOTIDE SEQUENCE [LARGE SCALE GENOMIC DNA]</scope>
    <source>
        <strain evidence="2 3">FP101781</strain>
    </source>
</reference>
<dbReference type="OrthoDB" id="2748701at2759"/>
<proteinExistence type="predicted"/>
<keyword evidence="3" id="KW-1185">Reference proteome</keyword>